<evidence type="ECO:0000256" key="4">
    <source>
        <dbReference type="ARBA" id="ARBA00022833"/>
    </source>
</evidence>
<evidence type="ECO:0000256" key="3">
    <source>
        <dbReference type="ARBA" id="ARBA00022771"/>
    </source>
</evidence>
<feature type="region of interest" description="Disordered" evidence="8">
    <location>
        <begin position="1062"/>
        <end position="1107"/>
    </location>
</feature>
<reference evidence="13 14" key="1">
    <citation type="submission" date="2019-06" db="EMBL/GenBank/DDBJ databases">
        <title>A chromosomal-level reference genome of Carpinus fangiana (Coryloideae, Betulaceae).</title>
        <authorList>
            <person name="Yang X."/>
            <person name="Wang Z."/>
            <person name="Zhang L."/>
            <person name="Hao G."/>
            <person name="Liu J."/>
            <person name="Yang Y."/>
        </authorList>
    </citation>
    <scope>NUCLEOTIDE SEQUENCE [LARGE SCALE GENOMIC DNA]</scope>
    <source>
        <strain evidence="13">Cfa_2016G</strain>
        <tissue evidence="13">Leaf</tissue>
    </source>
</reference>
<dbReference type="InterPro" id="IPR009057">
    <property type="entry name" value="Homeodomain-like_sf"/>
</dbReference>
<feature type="compositionally biased region" description="Basic and acidic residues" evidence="8">
    <location>
        <begin position="846"/>
        <end position="859"/>
    </location>
</feature>
<feature type="region of interest" description="Disordered" evidence="8">
    <location>
        <begin position="768"/>
        <end position="795"/>
    </location>
</feature>
<feature type="region of interest" description="Disordered" evidence="8">
    <location>
        <begin position="139"/>
        <end position="191"/>
    </location>
</feature>
<dbReference type="CDD" id="cd00167">
    <property type="entry name" value="SANT"/>
    <property type="match status" value="1"/>
</dbReference>
<evidence type="ECO:0000259" key="9">
    <source>
        <dbReference type="PROSITE" id="PS50090"/>
    </source>
</evidence>
<dbReference type="GO" id="GO:0003682">
    <property type="term" value="F:chromatin binding"/>
    <property type="evidence" value="ECO:0007669"/>
    <property type="project" value="TreeGrafter"/>
</dbReference>
<sequence>MRRLFCGHNINSECAARCQDFQLRDILADSCAQVRIRCASDICKDYDLCVPCFSEGKSTRDHDPPTHPFQVIEQHSVPIFTDDWGADEETLLLEGAETYGLGSWADIADHIGGFRNKDEVRDHYINTYINSSKFPLPEHCSPADKQLTDEWPREKFQARKKRRIEDRKEEAKNAPPQPPKQKPTSSVPSCHEVQGFMPGRLEFENEFVNEAEEAVQHMTFDPFDGDINPKTGELEPEMKLKMTISKIYNDRLTQRVERKKLIFEHQLLDFKKIQAIEKKKSKEERDLVNRAKPFARVMSKTDFDDFTADLEYEHNLRQAIGQLQDWRRMAIGDLEAGKSYEQEKAQRMAKIAQLGQFNLYAGARSKPPPPLEGQHAASALTAPDLALRPVGELPTPPPSTTSSINGTSSNKTQTNSLSNGVPHGQNNMFLSHRPKFNITPLGNASAWKLNSDNAPDFDLLTEDEKDVCCNLRVMPRQYIAMKDSLLREAQKQGGVIKRKMAKEICKMDAAKSGKLFDFFVHSGWVGKAQDLGQEAVYLHDQRHCTISCTPCSAVECAEYNGLEWAMVVSPASCQVTRCPKRSRLLWDAVSPAALPPFVTGNAPALSTIPPLGTTMATSYASPTRQSDARRRAPVDIHLSSSRRPSTPTSASSANIGRRADSPSRIPRYDLGAGHSRKRSRADSGANLHYRTPSSAASVAYSHYNSAPSPLPLANRDYRLSGGLDTPTASVATHLEQQYDSADTDSRRRWTSAAGYRQERTAQGIPTLGGLARERNGHKRTHSSMDTTGSAPGSTPESWRGYVLRVAGGVAGKMWEFSTSAFTGFTAGGGTPYAMTDTTPQALATPSRRDPWIRIERPRDSPVPGAFPADDDEGNGITHSQNSPHGPPPAKRLQTRQGSEWVMVNHEQITTPNRPPQRPSSRASLGRPQRLSTPRVPSGTRGRATRTPSSANRYPNLASAPQHPTDSLDADSTDRRASFASPRSPQHPAARRNTAGAAENATPHQHHTPRHSTSHTPQDDIQRWSAKKAREERQADASMRKLNQQLKAMIREGKAALATKFEVRDDDDASSSYYDEDDGDARMGELEDEGFSEVDFERERASHVKPGW</sequence>
<dbReference type="InterPro" id="IPR017884">
    <property type="entry name" value="SANT_dom"/>
</dbReference>
<dbReference type="PROSITE" id="PS51294">
    <property type="entry name" value="HTH_MYB"/>
    <property type="match status" value="1"/>
</dbReference>
<feature type="domain" description="Myb-like" evidence="9">
    <location>
        <begin position="84"/>
        <end position="128"/>
    </location>
</feature>
<dbReference type="FunFam" id="1.10.10.60:FF:000115">
    <property type="entry name" value="Transcriptional adapter 2"/>
    <property type="match status" value="1"/>
</dbReference>
<evidence type="ECO:0000313" key="13">
    <source>
        <dbReference type="EMBL" id="KAB8349715.1"/>
    </source>
</evidence>
<dbReference type="InterPro" id="IPR007526">
    <property type="entry name" value="SWIRM"/>
</dbReference>
<comment type="subcellular location">
    <subcellularLocation>
        <location evidence="1">Nucleus</location>
    </subcellularLocation>
</comment>
<dbReference type="InterPro" id="IPR001005">
    <property type="entry name" value="SANT/Myb"/>
</dbReference>
<dbReference type="SUPFAM" id="SSF57850">
    <property type="entry name" value="RING/U-box"/>
    <property type="match status" value="1"/>
</dbReference>
<dbReference type="PANTHER" id="PTHR12374:SF20">
    <property type="entry name" value="TRANSCRIPTIONAL ADAPTER 2-ALPHA"/>
    <property type="match status" value="1"/>
</dbReference>
<comment type="caution">
    <text evidence="13">The sequence shown here is derived from an EMBL/GenBank/DDBJ whole genome shotgun (WGS) entry which is preliminary data.</text>
</comment>
<feature type="compositionally biased region" description="Polar residues" evidence="8">
    <location>
        <begin position="783"/>
        <end position="795"/>
    </location>
</feature>
<dbReference type="SUPFAM" id="SSF46689">
    <property type="entry name" value="Homeodomain-like"/>
    <property type="match status" value="2"/>
</dbReference>
<dbReference type="PROSITE" id="PS50090">
    <property type="entry name" value="MYB_LIKE"/>
    <property type="match status" value="1"/>
</dbReference>
<dbReference type="Gene3D" id="1.10.10.60">
    <property type="entry name" value="Homeodomain-like"/>
    <property type="match status" value="1"/>
</dbReference>
<dbReference type="InterPro" id="IPR017930">
    <property type="entry name" value="Myb_dom"/>
</dbReference>
<dbReference type="InterPro" id="IPR000433">
    <property type="entry name" value="Znf_ZZ"/>
</dbReference>
<evidence type="ECO:0000259" key="12">
    <source>
        <dbReference type="PROSITE" id="PS51294"/>
    </source>
</evidence>
<evidence type="ECO:0000256" key="2">
    <source>
        <dbReference type="ARBA" id="ARBA00022723"/>
    </source>
</evidence>
<evidence type="ECO:0000256" key="8">
    <source>
        <dbReference type="SAM" id="MobiDB-lite"/>
    </source>
</evidence>
<keyword evidence="3" id="KW-0863">Zinc-finger</keyword>
<feature type="domain" description="HTH myb-type" evidence="12">
    <location>
        <begin position="84"/>
        <end position="132"/>
    </location>
</feature>
<evidence type="ECO:0000256" key="1">
    <source>
        <dbReference type="ARBA" id="ARBA00004123"/>
    </source>
</evidence>
<evidence type="ECO:0008006" key="15">
    <source>
        <dbReference type="Google" id="ProtNLM"/>
    </source>
</evidence>
<dbReference type="GO" id="GO:0008270">
    <property type="term" value="F:zinc ion binding"/>
    <property type="evidence" value="ECO:0007669"/>
    <property type="project" value="UniProtKB-KW"/>
</dbReference>
<gene>
    <name evidence="13" type="ORF">FH972_023730</name>
</gene>
<feature type="compositionally biased region" description="Basic and acidic residues" evidence="8">
    <location>
        <begin position="146"/>
        <end position="172"/>
    </location>
</feature>
<feature type="region of interest" description="Disordered" evidence="8">
    <location>
        <begin position="835"/>
        <end position="895"/>
    </location>
</feature>
<dbReference type="AlphaFoldDB" id="A0A5N6KW13"/>
<feature type="compositionally biased region" description="Low complexity" evidence="8">
    <location>
        <begin position="639"/>
        <end position="653"/>
    </location>
</feature>
<keyword evidence="6" id="KW-0804">Transcription</keyword>
<feature type="compositionally biased region" description="Polar residues" evidence="8">
    <location>
        <begin position="410"/>
        <end position="424"/>
    </location>
</feature>
<dbReference type="Gene3D" id="1.10.10.10">
    <property type="entry name" value="Winged helix-like DNA-binding domain superfamily/Winged helix DNA-binding domain"/>
    <property type="match status" value="1"/>
</dbReference>
<keyword evidence="7" id="KW-0539">Nucleus</keyword>
<dbReference type="Pfam" id="PF04433">
    <property type="entry name" value="SWIRM"/>
    <property type="match status" value="1"/>
</dbReference>
<dbReference type="Proteomes" id="UP000327013">
    <property type="component" value="Unassembled WGS sequence"/>
</dbReference>
<dbReference type="Pfam" id="PF00249">
    <property type="entry name" value="Myb_DNA-binding"/>
    <property type="match status" value="1"/>
</dbReference>
<feature type="compositionally biased region" description="Basic and acidic residues" evidence="8">
    <location>
        <begin position="1016"/>
        <end position="1038"/>
    </location>
</feature>
<dbReference type="InterPro" id="IPR036388">
    <property type="entry name" value="WH-like_DNA-bd_sf"/>
</dbReference>
<keyword evidence="14" id="KW-1185">Reference proteome</keyword>
<name>A0A5N6KW13_9ROSI</name>
<feature type="compositionally biased region" description="Acidic residues" evidence="8">
    <location>
        <begin position="1063"/>
        <end position="1078"/>
    </location>
</feature>
<evidence type="ECO:0000259" key="10">
    <source>
        <dbReference type="PROSITE" id="PS50934"/>
    </source>
</evidence>
<protein>
    <recommendedName>
        <fullName evidence="15">Transcriptional adapter</fullName>
    </recommendedName>
</protein>
<keyword evidence="4" id="KW-0862">Zinc</keyword>
<dbReference type="GO" id="GO:0070461">
    <property type="term" value="C:SAGA-type complex"/>
    <property type="evidence" value="ECO:0007669"/>
    <property type="project" value="TreeGrafter"/>
</dbReference>
<evidence type="ECO:0000256" key="6">
    <source>
        <dbReference type="ARBA" id="ARBA00023163"/>
    </source>
</evidence>
<dbReference type="Pfam" id="PF00569">
    <property type="entry name" value="ZZ"/>
    <property type="match status" value="1"/>
</dbReference>
<dbReference type="GO" id="GO:0006338">
    <property type="term" value="P:chromatin remodeling"/>
    <property type="evidence" value="ECO:0007669"/>
    <property type="project" value="TreeGrafter"/>
</dbReference>
<keyword evidence="2" id="KW-0479">Metal-binding</keyword>
<feature type="domain" description="SWIRM" evidence="10">
    <location>
        <begin position="440"/>
        <end position="536"/>
    </location>
</feature>
<accession>A0A5N6KW13</accession>
<dbReference type="PROSITE" id="PS51293">
    <property type="entry name" value="SANT"/>
    <property type="match status" value="1"/>
</dbReference>
<feature type="domain" description="SANT" evidence="11">
    <location>
        <begin position="79"/>
        <end position="132"/>
    </location>
</feature>
<dbReference type="PANTHER" id="PTHR12374">
    <property type="entry name" value="TRANSCRIPTIONAL ADAPTOR 2 ADA2 -RELATED"/>
    <property type="match status" value="1"/>
</dbReference>
<dbReference type="GO" id="GO:0005634">
    <property type="term" value="C:nucleus"/>
    <property type="evidence" value="ECO:0007669"/>
    <property type="project" value="UniProtKB-SubCell"/>
</dbReference>
<dbReference type="InterPro" id="IPR055141">
    <property type="entry name" value="TADA2A_B-like_dom"/>
</dbReference>
<keyword evidence="5" id="KW-0805">Transcription regulation</keyword>
<evidence type="ECO:0000256" key="7">
    <source>
        <dbReference type="ARBA" id="ARBA00023242"/>
    </source>
</evidence>
<dbReference type="OrthoDB" id="270417at2759"/>
<organism evidence="13 14">
    <name type="scientific">Carpinus fangiana</name>
    <dbReference type="NCBI Taxonomy" id="176857"/>
    <lineage>
        <taxon>Eukaryota</taxon>
        <taxon>Viridiplantae</taxon>
        <taxon>Streptophyta</taxon>
        <taxon>Embryophyta</taxon>
        <taxon>Tracheophyta</taxon>
        <taxon>Spermatophyta</taxon>
        <taxon>Magnoliopsida</taxon>
        <taxon>eudicotyledons</taxon>
        <taxon>Gunneridae</taxon>
        <taxon>Pentapetalae</taxon>
        <taxon>rosids</taxon>
        <taxon>fabids</taxon>
        <taxon>Fagales</taxon>
        <taxon>Betulaceae</taxon>
        <taxon>Carpinus</taxon>
    </lineage>
</organism>
<feature type="region of interest" description="Disordered" evidence="8">
    <location>
        <begin position="907"/>
        <end position="1038"/>
    </location>
</feature>
<feature type="region of interest" description="Disordered" evidence="8">
    <location>
        <begin position="388"/>
        <end position="424"/>
    </location>
</feature>
<evidence type="ECO:0000259" key="11">
    <source>
        <dbReference type="PROSITE" id="PS51293"/>
    </source>
</evidence>
<evidence type="ECO:0000313" key="14">
    <source>
        <dbReference type="Proteomes" id="UP000327013"/>
    </source>
</evidence>
<dbReference type="GO" id="GO:0003713">
    <property type="term" value="F:transcription coactivator activity"/>
    <property type="evidence" value="ECO:0007669"/>
    <property type="project" value="TreeGrafter"/>
</dbReference>
<dbReference type="EMBL" id="VIBQ01000014">
    <property type="protein sequence ID" value="KAB8349715.1"/>
    <property type="molecule type" value="Genomic_DNA"/>
</dbReference>
<proteinExistence type="predicted"/>
<dbReference type="GO" id="GO:0006357">
    <property type="term" value="P:regulation of transcription by RNA polymerase II"/>
    <property type="evidence" value="ECO:0007669"/>
    <property type="project" value="TreeGrafter"/>
</dbReference>
<dbReference type="FunFam" id="1.10.10.10:FF:000087">
    <property type="entry name" value="Transcriptional adapter 2"/>
    <property type="match status" value="1"/>
</dbReference>
<feature type="region of interest" description="Disordered" evidence="8">
    <location>
        <begin position="616"/>
        <end position="688"/>
    </location>
</feature>
<dbReference type="PROSITE" id="PS50934">
    <property type="entry name" value="SWIRM"/>
    <property type="match status" value="1"/>
</dbReference>
<feature type="compositionally biased region" description="Polar residues" evidence="8">
    <location>
        <begin position="616"/>
        <end position="625"/>
    </location>
</feature>
<dbReference type="SMART" id="SM00717">
    <property type="entry name" value="SANT"/>
    <property type="match status" value="1"/>
</dbReference>
<feature type="compositionally biased region" description="Basic residues" evidence="8">
    <location>
        <begin position="1003"/>
        <end position="1012"/>
    </location>
</feature>
<dbReference type="Pfam" id="PF22941">
    <property type="entry name" value="TADA2A-like_3rd"/>
    <property type="match status" value="1"/>
</dbReference>
<feature type="compositionally biased region" description="Low complexity" evidence="8">
    <location>
        <begin position="400"/>
        <end position="409"/>
    </location>
</feature>
<evidence type="ECO:0000256" key="5">
    <source>
        <dbReference type="ARBA" id="ARBA00023015"/>
    </source>
</evidence>